<dbReference type="Pfam" id="PF01636">
    <property type="entry name" value="APH"/>
    <property type="match status" value="1"/>
</dbReference>
<evidence type="ECO:0000256" key="3">
    <source>
        <dbReference type="ARBA" id="ARBA00016197"/>
    </source>
</evidence>
<reference evidence="9" key="1">
    <citation type="submission" date="2014-12" db="EMBL/GenBank/DDBJ databases">
        <title>Genome Sequence of Valsa Canker Pathogens Uncovers a Specific Adaption of Colonization on Woody Bark.</title>
        <authorList>
            <person name="Yin Z."/>
            <person name="Liu H."/>
            <person name="Gao X."/>
            <person name="Li Z."/>
            <person name="Song N."/>
            <person name="Ke X."/>
            <person name="Dai Q."/>
            <person name="Wu Y."/>
            <person name="Sun Y."/>
            <person name="Xu J.-R."/>
            <person name="Kang Z.K."/>
            <person name="Wang L."/>
            <person name="Huang L."/>
        </authorList>
    </citation>
    <scope>NUCLEOTIDE SEQUENCE [LARGE SCALE GENOMIC DNA]</scope>
    <source>
        <strain evidence="9">03-8</strain>
    </source>
</reference>
<accession>A0A194VXC7</accession>
<evidence type="ECO:0000256" key="2">
    <source>
        <dbReference type="ARBA" id="ARBA00005543"/>
    </source>
</evidence>
<evidence type="ECO:0000256" key="1">
    <source>
        <dbReference type="ARBA" id="ARBA00004173"/>
    </source>
</evidence>
<evidence type="ECO:0000313" key="9">
    <source>
        <dbReference type="EMBL" id="KUI68869.1"/>
    </source>
</evidence>
<keyword evidence="10" id="KW-1185">Reference proteome</keyword>
<evidence type="ECO:0000313" key="10">
    <source>
        <dbReference type="Proteomes" id="UP000078559"/>
    </source>
</evidence>
<feature type="domain" description="Aminoglycoside phosphotransferase" evidence="8">
    <location>
        <begin position="91"/>
        <end position="357"/>
    </location>
</feature>
<dbReference type="InterPro" id="IPR011009">
    <property type="entry name" value="Kinase-like_dom_sf"/>
</dbReference>
<evidence type="ECO:0000256" key="4">
    <source>
        <dbReference type="ARBA" id="ARBA00022946"/>
    </source>
</evidence>
<dbReference type="InterPro" id="IPR002575">
    <property type="entry name" value="Aminoglycoside_PTrfase"/>
</dbReference>
<dbReference type="GO" id="GO:0005739">
    <property type="term" value="C:mitochondrion"/>
    <property type="evidence" value="ECO:0007669"/>
    <property type="project" value="UniProtKB-SubCell"/>
</dbReference>
<feature type="region of interest" description="Disordered" evidence="7">
    <location>
        <begin position="370"/>
        <end position="394"/>
    </location>
</feature>
<gene>
    <name evidence="9" type="ORF">VM1G_04617</name>
</gene>
<proteinExistence type="inferred from homology"/>
<feature type="compositionally biased region" description="Basic and acidic residues" evidence="7">
    <location>
        <begin position="379"/>
        <end position="394"/>
    </location>
</feature>
<dbReference type="Gene3D" id="3.90.1200.10">
    <property type="match status" value="1"/>
</dbReference>
<evidence type="ECO:0000256" key="7">
    <source>
        <dbReference type="SAM" id="MobiDB-lite"/>
    </source>
</evidence>
<dbReference type="PANTHER" id="PTHR36091:SF1">
    <property type="entry name" value="ALTERED INHERITANCE OF MITOCHONDRIA PROTEIN 9, MITOCHONDRIAL"/>
    <property type="match status" value="1"/>
</dbReference>
<dbReference type="InterPro" id="IPR051035">
    <property type="entry name" value="Mito_inheritance_9"/>
</dbReference>
<keyword evidence="5" id="KW-0496">Mitochondrion</keyword>
<dbReference type="Proteomes" id="UP000078559">
    <property type="component" value="Chromosome 4"/>
</dbReference>
<evidence type="ECO:0000259" key="8">
    <source>
        <dbReference type="Pfam" id="PF01636"/>
    </source>
</evidence>
<dbReference type="AlphaFoldDB" id="A0A194VXC7"/>
<dbReference type="EMBL" id="CM003101">
    <property type="protein sequence ID" value="KUI68869.1"/>
    <property type="molecule type" value="Genomic_DNA"/>
</dbReference>
<dbReference type="OrthoDB" id="2968323at2759"/>
<evidence type="ECO:0000256" key="5">
    <source>
        <dbReference type="ARBA" id="ARBA00023128"/>
    </source>
</evidence>
<sequence>MLPNLVRSARKPTISCIGFIRTQRAAFSSSSMVSFQYDFDPHEYTSGCWLRADAAQRDARRVRFDFATLCQKAINSSPGATEIVQGVKVEGNFNRAFILRLDNGSRVVARIPFSVAGPPRLVTNSEVATVAYIRENTSIPVPKILDWSDDPTNPSGTEYIIMEYAPGVQLHEIWPQMDSLQHMRCVQSLTLLVKELHDLTFPAYGSIYFDNDFIDTAHRIPLNRNFFIGPHCSSRYFPCYPGDQRIYGRRPPNQGPWSTFDEFRHGLVDAGISRVPDETPRGRADFRGSAEANVELLKRGAVVLEALSRDPRIGNISAPLLLHPDLHKRNIFVDPKDPTKITTVIDWQSTCLDPALFYFQDIPDLCSSTEGFYQQPESDGGRSSEETARQDTSSKDLAICQQTWDVGLKGWAPRLYAAQKTDETLTRPFRYCYSCWKDGATGFRNELVELCQKWKELGLDGSPPYQLTAEELAEHARQWNDFQDAVNLRNGIAQGLNTNEEGWVPMENCETAKEATAELLEQWLATARDDDIEMEKAKQLWPFDC</sequence>
<evidence type="ECO:0000256" key="6">
    <source>
        <dbReference type="ARBA" id="ARBA00031849"/>
    </source>
</evidence>
<comment type="similarity">
    <text evidence="2">Belongs to the AIM9 family.</text>
</comment>
<organism evidence="9 10">
    <name type="scientific">Cytospora mali</name>
    <name type="common">Apple Valsa canker fungus</name>
    <name type="synonym">Valsa mali</name>
    <dbReference type="NCBI Taxonomy" id="578113"/>
    <lineage>
        <taxon>Eukaryota</taxon>
        <taxon>Fungi</taxon>
        <taxon>Dikarya</taxon>
        <taxon>Ascomycota</taxon>
        <taxon>Pezizomycotina</taxon>
        <taxon>Sordariomycetes</taxon>
        <taxon>Sordariomycetidae</taxon>
        <taxon>Diaporthales</taxon>
        <taxon>Cytosporaceae</taxon>
        <taxon>Cytospora</taxon>
    </lineage>
</organism>
<keyword evidence="4" id="KW-0809">Transit peptide</keyword>
<name>A0A194VXC7_CYTMA</name>
<dbReference type="SUPFAM" id="SSF56112">
    <property type="entry name" value="Protein kinase-like (PK-like)"/>
    <property type="match status" value="1"/>
</dbReference>
<protein>
    <recommendedName>
        <fullName evidence="3">Altered inheritance of mitochondria protein 9, mitochondrial</fullName>
    </recommendedName>
    <alternativeName>
        <fullName evidence="6">Found in mitochondrial proteome protein 29</fullName>
    </alternativeName>
</protein>
<dbReference type="PANTHER" id="PTHR36091">
    <property type="entry name" value="ALTERED INHERITANCE OF MITOCHONDRIA PROTEIN 9, MITOCHONDRIAL"/>
    <property type="match status" value="1"/>
</dbReference>
<comment type="subcellular location">
    <subcellularLocation>
        <location evidence="1">Mitochondrion</location>
    </subcellularLocation>
</comment>